<gene>
    <name evidence="1" type="ORF">HINF_LOCUS15552</name>
</gene>
<name>A0ABP1HQ47_9EUKA</name>
<sequence>MEQQYNPSNITVPQMSEPQYYNQQQFAQDQTQYNYQQPNQLTVPNQPLTGVQPAYAATNNTTVIVNKSNDVMETAAEVACCCLCWTSVCRMFCCCLDCFLHLI</sequence>
<dbReference type="EMBL" id="CAXDID020000037">
    <property type="protein sequence ID" value="CAL5998059.1"/>
    <property type="molecule type" value="Genomic_DNA"/>
</dbReference>
<organism evidence="1 2">
    <name type="scientific">Hexamita inflata</name>
    <dbReference type="NCBI Taxonomy" id="28002"/>
    <lineage>
        <taxon>Eukaryota</taxon>
        <taxon>Metamonada</taxon>
        <taxon>Diplomonadida</taxon>
        <taxon>Hexamitidae</taxon>
        <taxon>Hexamitinae</taxon>
        <taxon>Hexamita</taxon>
    </lineage>
</organism>
<reference evidence="1 2" key="1">
    <citation type="submission" date="2024-07" db="EMBL/GenBank/DDBJ databases">
        <authorList>
            <person name="Akdeniz Z."/>
        </authorList>
    </citation>
    <scope>NUCLEOTIDE SEQUENCE [LARGE SCALE GENOMIC DNA]</scope>
</reference>
<proteinExistence type="predicted"/>
<keyword evidence="2" id="KW-1185">Reference proteome</keyword>
<comment type="caution">
    <text evidence="1">The sequence shown here is derived from an EMBL/GenBank/DDBJ whole genome shotgun (WGS) entry which is preliminary data.</text>
</comment>
<evidence type="ECO:0000313" key="2">
    <source>
        <dbReference type="Proteomes" id="UP001642409"/>
    </source>
</evidence>
<evidence type="ECO:0000313" key="1">
    <source>
        <dbReference type="EMBL" id="CAL5998059.1"/>
    </source>
</evidence>
<dbReference type="Proteomes" id="UP001642409">
    <property type="component" value="Unassembled WGS sequence"/>
</dbReference>
<protein>
    <submittedName>
        <fullName evidence="1">Hypothetical_protein</fullName>
    </submittedName>
</protein>
<accession>A0ABP1HQ47</accession>